<proteinExistence type="predicted"/>
<evidence type="ECO:0000313" key="1">
    <source>
        <dbReference type="EMBL" id="KAH9308432.1"/>
    </source>
</evidence>
<sequence>IHEAIDHGVRQTSITSSFKGDDFRMKSAKMELHKQGDFVEDFMVMVTVEEEEVGSHVELVLIVGPQSITNESAKTYCSAH</sequence>
<dbReference type="EMBL" id="JAHRHJ020000007">
    <property type="protein sequence ID" value="KAH9308432.1"/>
    <property type="molecule type" value="Genomic_DNA"/>
</dbReference>
<feature type="non-terminal residue" evidence="1">
    <location>
        <position position="1"/>
    </location>
</feature>
<organism evidence="1 2">
    <name type="scientific">Taxus chinensis</name>
    <name type="common">Chinese yew</name>
    <name type="synonym">Taxus wallichiana var. chinensis</name>
    <dbReference type="NCBI Taxonomy" id="29808"/>
    <lineage>
        <taxon>Eukaryota</taxon>
        <taxon>Viridiplantae</taxon>
        <taxon>Streptophyta</taxon>
        <taxon>Embryophyta</taxon>
        <taxon>Tracheophyta</taxon>
        <taxon>Spermatophyta</taxon>
        <taxon>Pinopsida</taxon>
        <taxon>Pinidae</taxon>
        <taxon>Conifers II</taxon>
        <taxon>Cupressales</taxon>
        <taxon>Taxaceae</taxon>
        <taxon>Taxus</taxon>
    </lineage>
</organism>
<dbReference type="AlphaFoldDB" id="A0AA38FPR2"/>
<dbReference type="Proteomes" id="UP000824469">
    <property type="component" value="Unassembled WGS sequence"/>
</dbReference>
<reference evidence="1 2" key="1">
    <citation type="journal article" date="2021" name="Nat. Plants">
        <title>The Taxus genome provides insights into paclitaxel biosynthesis.</title>
        <authorList>
            <person name="Xiong X."/>
            <person name="Gou J."/>
            <person name="Liao Q."/>
            <person name="Li Y."/>
            <person name="Zhou Q."/>
            <person name="Bi G."/>
            <person name="Li C."/>
            <person name="Du R."/>
            <person name="Wang X."/>
            <person name="Sun T."/>
            <person name="Guo L."/>
            <person name="Liang H."/>
            <person name="Lu P."/>
            <person name="Wu Y."/>
            <person name="Zhang Z."/>
            <person name="Ro D.K."/>
            <person name="Shang Y."/>
            <person name="Huang S."/>
            <person name="Yan J."/>
        </authorList>
    </citation>
    <scope>NUCLEOTIDE SEQUENCE [LARGE SCALE GENOMIC DNA]</scope>
    <source>
        <strain evidence="1">Ta-2019</strain>
    </source>
</reference>
<name>A0AA38FPR2_TAXCH</name>
<accession>A0AA38FPR2</accession>
<keyword evidence="2" id="KW-1185">Reference proteome</keyword>
<gene>
    <name evidence="1" type="ORF">KI387_036343</name>
</gene>
<feature type="non-terminal residue" evidence="1">
    <location>
        <position position="80"/>
    </location>
</feature>
<evidence type="ECO:0000313" key="2">
    <source>
        <dbReference type="Proteomes" id="UP000824469"/>
    </source>
</evidence>
<protein>
    <submittedName>
        <fullName evidence="1">Uncharacterized protein</fullName>
    </submittedName>
</protein>
<comment type="caution">
    <text evidence="1">The sequence shown here is derived from an EMBL/GenBank/DDBJ whole genome shotgun (WGS) entry which is preliminary data.</text>
</comment>